<organism evidence="2 3">
    <name type="scientific">Seminavis robusta</name>
    <dbReference type="NCBI Taxonomy" id="568900"/>
    <lineage>
        <taxon>Eukaryota</taxon>
        <taxon>Sar</taxon>
        <taxon>Stramenopiles</taxon>
        <taxon>Ochrophyta</taxon>
        <taxon>Bacillariophyta</taxon>
        <taxon>Bacillariophyceae</taxon>
        <taxon>Bacillariophycidae</taxon>
        <taxon>Naviculales</taxon>
        <taxon>Naviculaceae</taxon>
        <taxon>Seminavis</taxon>
    </lineage>
</organism>
<dbReference type="EMBL" id="CAICTM010000538">
    <property type="protein sequence ID" value="CAB9512497.1"/>
    <property type="molecule type" value="Genomic_DNA"/>
</dbReference>
<name>A0A9N8E0Z2_9STRA</name>
<dbReference type="Pfam" id="PF13649">
    <property type="entry name" value="Methyltransf_25"/>
    <property type="match status" value="1"/>
</dbReference>
<dbReference type="CDD" id="cd02440">
    <property type="entry name" value="AdoMet_MTases"/>
    <property type="match status" value="1"/>
</dbReference>
<proteinExistence type="predicted"/>
<accession>A0A9N8E0Z2</accession>
<feature type="domain" description="Methyltransferase" evidence="1">
    <location>
        <begin position="102"/>
        <end position="200"/>
    </location>
</feature>
<reference evidence="2" key="1">
    <citation type="submission" date="2020-06" db="EMBL/GenBank/DDBJ databases">
        <authorList>
            <consortium name="Plant Systems Biology data submission"/>
        </authorList>
    </citation>
    <scope>NUCLEOTIDE SEQUENCE</scope>
    <source>
        <strain evidence="2">D6</strain>
    </source>
</reference>
<dbReference type="OrthoDB" id="8300214at2759"/>
<protein>
    <submittedName>
        <fullName evidence="2">Sarcosine/dimethylglycine N-methyltransferase</fullName>
    </submittedName>
</protein>
<evidence type="ECO:0000259" key="1">
    <source>
        <dbReference type="Pfam" id="PF13649"/>
    </source>
</evidence>
<dbReference type="AlphaFoldDB" id="A0A9N8E0Z2"/>
<dbReference type="PANTHER" id="PTHR44068">
    <property type="entry name" value="ZGC:194242"/>
    <property type="match status" value="1"/>
</dbReference>
<dbReference type="InterPro" id="IPR041698">
    <property type="entry name" value="Methyltransf_25"/>
</dbReference>
<sequence length="312" mass="34885">MTSLTTPAEEDQATKGATLAKKYYDSDDAQKFYSMIWGEETLHIGRYDMLTEQDKNTLSVHQQISKAQEYHEQEFIRHIQSKFSYENITSNPPEDVVTVTCLDMGCGYGGLLRRLVQAGAIQKATGCDISQKMCQQARRLNQEQHCADKIEIVEESYLAVPSVADGSCNLVISMDALLHVGPNGQATAMQEAARVLQPGGWMIFSDIMQQEIVDPDEMKPIYDRIHLSKMGTVSNYKQAMEAAGFDNFDFLPNASTNVSAHYGSVCTVLEEKGDELGISDEYQQKMKAGLITWRDLGEKNIVWGFVVAQKKQ</sequence>
<dbReference type="Gene3D" id="3.40.50.150">
    <property type="entry name" value="Vaccinia Virus protein VP39"/>
    <property type="match status" value="1"/>
</dbReference>
<evidence type="ECO:0000313" key="3">
    <source>
        <dbReference type="Proteomes" id="UP001153069"/>
    </source>
</evidence>
<comment type="caution">
    <text evidence="2">The sequence shown here is derived from an EMBL/GenBank/DDBJ whole genome shotgun (WGS) entry which is preliminary data.</text>
</comment>
<gene>
    <name evidence="2" type="ORF">SEMRO_539_G162780.1</name>
</gene>
<dbReference type="SUPFAM" id="SSF53335">
    <property type="entry name" value="S-adenosyl-L-methionine-dependent methyltransferases"/>
    <property type="match status" value="1"/>
</dbReference>
<dbReference type="Proteomes" id="UP001153069">
    <property type="component" value="Unassembled WGS sequence"/>
</dbReference>
<dbReference type="InterPro" id="IPR029063">
    <property type="entry name" value="SAM-dependent_MTases_sf"/>
</dbReference>
<dbReference type="InterPro" id="IPR050447">
    <property type="entry name" value="Erg6_SMT_methyltransf"/>
</dbReference>
<keyword evidence="3" id="KW-1185">Reference proteome</keyword>
<dbReference type="PANTHER" id="PTHR44068:SF11">
    <property type="entry name" value="GERANYL DIPHOSPHATE 2-C-METHYLTRANSFERASE"/>
    <property type="match status" value="1"/>
</dbReference>
<evidence type="ECO:0000313" key="2">
    <source>
        <dbReference type="EMBL" id="CAB9512497.1"/>
    </source>
</evidence>